<keyword evidence="3" id="KW-1185">Reference proteome</keyword>
<comment type="caution">
    <text evidence="2">The sequence shown here is derived from an EMBL/GenBank/DDBJ whole genome shotgun (WGS) entry which is preliminary data.</text>
</comment>
<name>A0ABU0C8F1_9BRAD</name>
<organism evidence="2 3">
    <name type="scientific">Rhodopseudomonas julia</name>
    <dbReference type="NCBI Taxonomy" id="200617"/>
    <lineage>
        <taxon>Bacteria</taxon>
        <taxon>Pseudomonadati</taxon>
        <taxon>Pseudomonadota</taxon>
        <taxon>Alphaproteobacteria</taxon>
        <taxon>Hyphomicrobiales</taxon>
        <taxon>Nitrobacteraceae</taxon>
        <taxon>Rhodopseudomonas</taxon>
    </lineage>
</organism>
<evidence type="ECO:0000313" key="3">
    <source>
        <dbReference type="Proteomes" id="UP001230253"/>
    </source>
</evidence>
<proteinExistence type="predicted"/>
<dbReference type="EMBL" id="JAUSUK010000002">
    <property type="protein sequence ID" value="MDQ0326801.1"/>
    <property type="molecule type" value="Genomic_DNA"/>
</dbReference>
<evidence type="ECO:0000313" key="2">
    <source>
        <dbReference type="EMBL" id="MDQ0326801.1"/>
    </source>
</evidence>
<sequence length="117" mass="12660">MVTDSIAQQRAALRAGRKLAAKAYGTALNEAARTYIDTLRAVRRMVTSEAEVERLEAQRRAFANLLRVELAALATARLSSEAGLVFTTQNQRPVSAPSERSTLAHTPQSTGQHARAA</sequence>
<dbReference type="Proteomes" id="UP001230253">
    <property type="component" value="Unassembled WGS sequence"/>
</dbReference>
<evidence type="ECO:0000256" key="1">
    <source>
        <dbReference type="SAM" id="MobiDB-lite"/>
    </source>
</evidence>
<gene>
    <name evidence="2" type="ORF">J2R99_002670</name>
</gene>
<protein>
    <submittedName>
        <fullName evidence="2">Uncharacterized protein</fullName>
    </submittedName>
</protein>
<reference evidence="2 3" key="1">
    <citation type="submission" date="2023-07" db="EMBL/GenBank/DDBJ databases">
        <title>Genomic Encyclopedia of Type Strains, Phase IV (KMG-IV): sequencing the most valuable type-strain genomes for metagenomic binning, comparative biology and taxonomic classification.</title>
        <authorList>
            <person name="Goeker M."/>
        </authorList>
    </citation>
    <scope>NUCLEOTIDE SEQUENCE [LARGE SCALE GENOMIC DNA]</scope>
    <source>
        <strain evidence="2 3">DSM 11549</strain>
    </source>
</reference>
<accession>A0ABU0C8F1</accession>
<feature type="region of interest" description="Disordered" evidence="1">
    <location>
        <begin position="87"/>
        <end position="117"/>
    </location>
</feature>
<dbReference type="RefSeq" id="WP_307154931.1">
    <property type="nucleotide sequence ID" value="NZ_JAUSUK010000002.1"/>
</dbReference>